<dbReference type="RefSeq" id="WP_011047562.1">
    <property type="nucleotide sequence ID" value="NZ_CP076685.1"/>
</dbReference>
<reference evidence="5 6" key="1">
    <citation type="journal article" date="2020" name="Proc. Natl. Acad. Sci. U.S.A.">
        <title>Ecological drivers of bacterial community assembly in synthetic phycospheres.</title>
        <authorList>
            <person name="Fu H."/>
            <person name="Uchimiya M."/>
            <person name="Gore J."/>
            <person name="Moran M.A."/>
        </authorList>
    </citation>
    <scope>NUCLEOTIDE SEQUENCE [LARGE SCALE GENOMIC DNA]</scope>
    <source>
        <strain evidence="5">HF-Din03</strain>
    </source>
</reference>
<dbReference type="SMART" id="SM00382">
    <property type="entry name" value="AAA"/>
    <property type="match status" value="1"/>
</dbReference>
<gene>
    <name evidence="5" type="ORF">HW564_19635</name>
</gene>
<dbReference type="GO" id="GO:0016887">
    <property type="term" value="F:ATP hydrolysis activity"/>
    <property type="evidence" value="ECO:0007669"/>
    <property type="project" value="InterPro"/>
</dbReference>
<dbReference type="InterPro" id="IPR003593">
    <property type="entry name" value="AAA+_ATPase"/>
</dbReference>
<protein>
    <submittedName>
        <fullName evidence="5">ABC transporter ATP-binding protein</fullName>
    </submittedName>
</protein>
<dbReference type="InterPro" id="IPR051120">
    <property type="entry name" value="ABC_AA/LPS_Transport"/>
</dbReference>
<dbReference type="GO" id="GO:0015188">
    <property type="term" value="F:L-isoleucine transmembrane transporter activity"/>
    <property type="evidence" value="ECO:0007669"/>
    <property type="project" value="TreeGrafter"/>
</dbReference>
<dbReference type="Proteomes" id="UP000565723">
    <property type="component" value="Unassembled WGS sequence"/>
</dbReference>
<dbReference type="AlphaFoldDB" id="A0A850LM19"/>
<evidence type="ECO:0000256" key="1">
    <source>
        <dbReference type="ARBA" id="ARBA00022448"/>
    </source>
</evidence>
<evidence type="ECO:0000313" key="5">
    <source>
        <dbReference type="EMBL" id="NVK99141.1"/>
    </source>
</evidence>
<dbReference type="EMBL" id="JABXIY010000057">
    <property type="protein sequence ID" value="NVK99141.1"/>
    <property type="molecule type" value="Genomic_DNA"/>
</dbReference>
<evidence type="ECO:0000259" key="4">
    <source>
        <dbReference type="PROSITE" id="PS50893"/>
    </source>
</evidence>
<keyword evidence="1" id="KW-0813">Transport</keyword>
<dbReference type="Pfam" id="PF12399">
    <property type="entry name" value="BCA_ABC_TP_C"/>
    <property type="match status" value="1"/>
</dbReference>
<dbReference type="Gene3D" id="3.40.50.300">
    <property type="entry name" value="P-loop containing nucleotide triphosphate hydrolases"/>
    <property type="match status" value="1"/>
</dbReference>
<dbReference type="PROSITE" id="PS00211">
    <property type="entry name" value="ABC_TRANSPORTER_1"/>
    <property type="match status" value="1"/>
</dbReference>
<feature type="domain" description="ABC transporter" evidence="4">
    <location>
        <begin position="2"/>
        <end position="235"/>
    </location>
</feature>
<organism evidence="5 6">
    <name type="scientific">Ruegeria pomeroyi</name>
    <dbReference type="NCBI Taxonomy" id="89184"/>
    <lineage>
        <taxon>Bacteria</taxon>
        <taxon>Pseudomonadati</taxon>
        <taxon>Pseudomonadota</taxon>
        <taxon>Alphaproteobacteria</taxon>
        <taxon>Rhodobacterales</taxon>
        <taxon>Roseobacteraceae</taxon>
        <taxon>Ruegeria</taxon>
    </lineage>
</organism>
<dbReference type="OMA" id="NLRMMAR"/>
<dbReference type="InterPro" id="IPR003439">
    <property type="entry name" value="ABC_transporter-like_ATP-bd"/>
</dbReference>
<dbReference type="GO" id="GO:0005304">
    <property type="term" value="F:L-valine transmembrane transporter activity"/>
    <property type="evidence" value="ECO:0007669"/>
    <property type="project" value="TreeGrafter"/>
</dbReference>
<proteinExistence type="predicted"/>
<dbReference type="SUPFAM" id="SSF52540">
    <property type="entry name" value="P-loop containing nucleoside triphosphate hydrolases"/>
    <property type="match status" value="1"/>
</dbReference>
<dbReference type="PROSITE" id="PS50893">
    <property type="entry name" value="ABC_TRANSPORTER_2"/>
    <property type="match status" value="1"/>
</dbReference>
<dbReference type="GO" id="GO:0015808">
    <property type="term" value="P:L-alanine transport"/>
    <property type="evidence" value="ECO:0007669"/>
    <property type="project" value="TreeGrafter"/>
</dbReference>
<dbReference type="GO" id="GO:0015192">
    <property type="term" value="F:L-phenylalanine transmembrane transporter activity"/>
    <property type="evidence" value="ECO:0007669"/>
    <property type="project" value="TreeGrafter"/>
</dbReference>
<dbReference type="Pfam" id="PF00005">
    <property type="entry name" value="ABC_tran"/>
    <property type="match status" value="1"/>
</dbReference>
<dbReference type="GO" id="GO:0042941">
    <property type="term" value="P:D-alanine transmembrane transport"/>
    <property type="evidence" value="ECO:0007669"/>
    <property type="project" value="TreeGrafter"/>
</dbReference>
<sequence length="241" mass="25780">MLELKGLSKSFGGVQAVRDVSMRLAAGQVHGLIGPNGAGKSTLVNLISGLLSHSAGTLTLDGRSLDGMSAARRAECGIARTFQNLRVFPALTVEQNIDVARYTAARAGRGADALVAEAMVQFDLDSRRNSRADALAYGQLRRLEIVRALALAPRVLMLDEPAAGMNEQETQALGRALNWVRGQTDCALLVIDHDLKFIMSLCERITVLNMGAVIAEGTPREVSENRQVIDAYLGEGNDHAA</sequence>
<dbReference type="CDD" id="cd03219">
    <property type="entry name" value="ABC_Mj1267_LivG_branched"/>
    <property type="match status" value="1"/>
</dbReference>
<evidence type="ECO:0000256" key="2">
    <source>
        <dbReference type="ARBA" id="ARBA00022741"/>
    </source>
</evidence>
<comment type="caution">
    <text evidence="5">The sequence shown here is derived from an EMBL/GenBank/DDBJ whole genome shotgun (WGS) entry which is preliminary data.</text>
</comment>
<evidence type="ECO:0000313" key="6">
    <source>
        <dbReference type="Proteomes" id="UP000565723"/>
    </source>
</evidence>
<dbReference type="GO" id="GO:0005524">
    <property type="term" value="F:ATP binding"/>
    <property type="evidence" value="ECO:0007669"/>
    <property type="project" value="UniProtKB-KW"/>
</dbReference>
<dbReference type="InterPro" id="IPR027417">
    <property type="entry name" value="P-loop_NTPase"/>
</dbReference>
<accession>A0A850LM19</accession>
<keyword evidence="2" id="KW-0547">Nucleotide-binding</keyword>
<dbReference type="PANTHER" id="PTHR45772">
    <property type="entry name" value="CONSERVED COMPONENT OF ABC TRANSPORTER FOR NATURAL AMINO ACIDS-RELATED"/>
    <property type="match status" value="1"/>
</dbReference>
<keyword evidence="3 5" id="KW-0067">ATP-binding</keyword>
<dbReference type="GO" id="GO:1903805">
    <property type="term" value="P:L-valine import across plasma membrane"/>
    <property type="evidence" value="ECO:0007669"/>
    <property type="project" value="TreeGrafter"/>
</dbReference>
<dbReference type="InterPro" id="IPR017871">
    <property type="entry name" value="ABC_transporter-like_CS"/>
</dbReference>
<dbReference type="GO" id="GO:0005886">
    <property type="term" value="C:plasma membrane"/>
    <property type="evidence" value="ECO:0007669"/>
    <property type="project" value="TreeGrafter"/>
</dbReference>
<evidence type="ECO:0000256" key="3">
    <source>
        <dbReference type="ARBA" id="ARBA00022840"/>
    </source>
</evidence>
<dbReference type="InterPro" id="IPR032823">
    <property type="entry name" value="BCA_ABC_TP_C"/>
</dbReference>
<dbReference type="PANTHER" id="PTHR45772:SF7">
    <property type="entry name" value="AMINO ACID ABC TRANSPORTER ATP-BINDING PROTEIN"/>
    <property type="match status" value="1"/>
</dbReference>
<name>A0A850LM19_9RHOB</name>
<dbReference type="GO" id="GO:1903806">
    <property type="term" value="P:L-isoleucine import across plasma membrane"/>
    <property type="evidence" value="ECO:0007669"/>
    <property type="project" value="TreeGrafter"/>
</dbReference>